<reference evidence="1" key="1">
    <citation type="submission" date="2023-03" db="EMBL/GenBank/DDBJ databases">
        <title>Massive genome expansion in bonnet fungi (Mycena s.s.) driven by repeated elements and novel gene families across ecological guilds.</title>
        <authorList>
            <consortium name="Lawrence Berkeley National Laboratory"/>
            <person name="Harder C.B."/>
            <person name="Miyauchi S."/>
            <person name="Viragh M."/>
            <person name="Kuo A."/>
            <person name="Thoen E."/>
            <person name="Andreopoulos B."/>
            <person name="Lu D."/>
            <person name="Skrede I."/>
            <person name="Drula E."/>
            <person name="Henrissat B."/>
            <person name="Morin E."/>
            <person name="Kohler A."/>
            <person name="Barry K."/>
            <person name="LaButti K."/>
            <person name="Morin E."/>
            <person name="Salamov A."/>
            <person name="Lipzen A."/>
            <person name="Mereny Z."/>
            <person name="Hegedus B."/>
            <person name="Baldrian P."/>
            <person name="Stursova M."/>
            <person name="Weitz H."/>
            <person name="Taylor A."/>
            <person name="Grigoriev I.V."/>
            <person name="Nagy L.G."/>
            <person name="Martin F."/>
            <person name="Kauserud H."/>
        </authorList>
    </citation>
    <scope>NUCLEOTIDE SEQUENCE</scope>
    <source>
        <strain evidence="1">9284</strain>
    </source>
</reference>
<protein>
    <recommendedName>
        <fullName evidence="3">F-box domain-containing protein</fullName>
    </recommendedName>
</protein>
<dbReference type="EMBL" id="JARKIF010000011">
    <property type="protein sequence ID" value="KAJ7627049.1"/>
    <property type="molecule type" value="Genomic_DNA"/>
</dbReference>
<comment type="caution">
    <text evidence="1">The sequence shown here is derived from an EMBL/GenBank/DDBJ whole genome shotgun (WGS) entry which is preliminary data.</text>
</comment>
<keyword evidence="2" id="KW-1185">Reference proteome</keyword>
<proteinExistence type="predicted"/>
<dbReference type="Proteomes" id="UP001221142">
    <property type="component" value="Unassembled WGS sequence"/>
</dbReference>
<accession>A0AAD7FJ08</accession>
<name>A0AAD7FJ08_9AGAR</name>
<dbReference type="InterPro" id="IPR032675">
    <property type="entry name" value="LRR_dom_sf"/>
</dbReference>
<sequence>MQTHELRKRLEALDSEISKLDTVPEDLEAQRDAILDELDLVTYPVLTLAPEVTTEIFMWCKVNSLHSRSISLYFTPFLLTRICRAWRSLALSIPALWDSFPDLHLEYYPDVEESVDEWLTRAGTRPISLALCAPPDAEAPVVERMVHKYAARLKHLRLDVPSLEDFKAVPAFPVLSQLVISNLDDMDDILTGENNLFDADGAPALDHLSLTSVLPISLINMPWKQLTKLSLCFVPLTHTLTALQSATGLVEFNRRFSPEEEEEPDTSLSVRHTLITSFALTGRDEDHDILPWLTLPRLERMQLGGIDGEYEDTLDSNVSPFLERVSSTLTTLVLGMAPTPPVEWLLPLTELTTLELVRSNRSVWRGPQFTTDVIRALDRRTSPDVLPKLQTFVLSNCGSDRVDDELLGVLGSRCDEDGAHARLESFRLIWTAPITGDEFRLGDYSDSVLRLPLINVLPLRALAARGLRIHIGTDDVNNFY</sequence>
<dbReference type="SUPFAM" id="SSF52047">
    <property type="entry name" value="RNI-like"/>
    <property type="match status" value="1"/>
</dbReference>
<gene>
    <name evidence="1" type="ORF">FB45DRAFT_795265</name>
</gene>
<dbReference type="Gene3D" id="3.80.10.10">
    <property type="entry name" value="Ribonuclease Inhibitor"/>
    <property type="match status" value="1"/>
</dbReference>
<evidence type="ECO:0000313" key="2">
    <source>
        <dbReference type="Proteomes" id="UP001221142"/>
    </source>
</evidence>
<evidence type="ECO:0000313" key="1">
    <source>
        <dbReference type="EMBL" id="KAJ7627049.1"/>
    </source>
</evidence>
<evidence type="ECO:0008006" key="3">
    <source>
        <dbReference type="Google" id="ProtNLM"/>
    </source>
</evidence>
<dbReference type="AlphaFoldDB" id="A0AAD7FJ08"/>
<organism evidence="1 2">
    <name type="scientific">Roridomyces roridus</name>
    <dbReference type="NCBI Taxonomy" id="1738132"/>
    <lineage>
        <taxon>Eukaryota</taxon>
        <taxon>Fungi</taxon>
        <taxon>Dikarya</taxon>
        <taxon>Basidiomycota</taxon>
        <taxon>Agaricomycotina</taxon>
        <taxon>Agaricomycetes</taxon>
        <taxon>Agaricomycetidae</taxon>
        <taxon>Agaricales</taxon>
        <taxon>Marasmiineae</taxon>
        <taxon>Mycenaceae</taxon>
        <taxon>Roridomyces</taxon>
    </lineage>
</organism>